<evidence type="ECO:0000313" key="1">
    <source>
        <dbReference type="EMBL" id="MFI0910864.1"/>
    </source>
</evidence>
<dbReference type="RefSeq" id="WP_397612655.1">
    <property type="nucleotide sequence ID" value="NZ_JBIRRB010000003.1"/>
</dbReference>
<gene>
    <name evidence="1" type="ORF">ACH4TF_10455</name>
</gene>
<name>A0ABW7T044_9ACTN</name>
<protein>
    <submittedName>
        <fullName evidence="1">DUF6255 family natural product biosynthesis protein</fullName>
    </submittedName>
</protein>
<organism evidence="1 2">
    <name type="scientific">Streptomyces abikoensis</name>
    <dbReference type="NCBI Taxonomy" id="97398"/>
    <lineage>
        <taxon>Bacteria</taxon>
        <taxon>Bacillati</taxon>
        <taxon>Actinomycetota</taxon>
        <taxon>Actinomycetes</taxon>
        <taxon>Kitasatosporales</taxon>
        <taxon>Streptomycetaceae</taxon>
        <taxon>Streptomyces</taxon>
    </lineage>
</organism>
<reference evidence="1 2" key="1">
    <citation type="submission" date="2024-10" db="EMBL/GenBank/DDBJ databases">
        <title>The Natural Products Discovery Center: Release of the First 8490 Sequenced Strains for Exploring Actinobacteria Biosynthetic Diversity.</title>
        <authorList>
            <person name="Kalkreuter E."/>
            <person name="Kautsar S.A."/>
            <person name="Yang D."/>
            <person name="Bader C.D."/>
            <person name="Teijaro C.N."/>
            <person name="Fluegel L."/>
            <person name="Davis C.M."/>
            <person name="Simpson J.R."/>
            <person name="Lauterbach L."/>
            <person name="Steele A.D."/>
            <person name="Gui C."/>
            <person name="Meng S."/>
            <person name="Li G."/>
            <person name="Viehrig K."/>
            <person name="Ye F."/>
            <person name="Su P."/>
            <person name="Kiefer A.F."/>
            <person name="Nichols A."/>
            <person name="Cepeda A.J."/>
            <person name="Yan W."/>
            <person name="Fan B."/>
            <person name="Jiang Y."/>
            <person name="Adhikari A."/>
            <person name="Zheng C.-J."/>
            <person name="Schuster L."/>
            <person name="Cowan T.M."/>
            <person name="Smanski M.J."/>
            <person name="Chevrette M.G."/>
            <person name="De Carvalho L.P.S."/>
            <person name="Shen B."/>
        </authorList>
    </citation>
    <scope>NUCLEOTIDE SEQUENCE [LARGE SCALE GENOMIC DNA]</scope>
    <source>
        <strain evidence="1 2">NPDC020979</strain>
    </source>
</reference>
<dbReference type="EMBL" id="JBIRRB010000003">
    <property type="protein sequence ID" value="MFI0910864.1"/>
    <property type="molecule type" value="Genomic_DNA"/>
</dbReference>
<keyword evidence="2" id="KW-1185">Reference proteome</keyword>
<evidence type="ECO:0000313" key="2">
    <source>
        <dbReference type="Proteomes" id="UP001611162"/>
    </source>
</evidence>
<proteinExistence type="predicted"/>
<dbReference type="Proteomes" id="UP001611162">
    <property type="component" value="Unassembled WGS sequence"/>
</dbReference>
<dbReference type="Pfam" id="PF19768">
    <property type="entry name" value="DUF6255"/>
    <property type="match status" value="1"/>
</dbReference>
<sequence>MAVTPAAADAAARHCPHPAASWTAAGGLATCGRCGTRRVLDFRPLGRALELPERLALCAPTTSGRGRGWVNDVAPPPYRRRELLRRLREANRRSSGGRPWP</sequence>
<dbReference type="InterPro" id="IPR046222">
    <property type="entry name" value="DUF6255"/>
</dbReference>
<comment type="caution">
    <text evidence="1">The sequence shown here is derived from an EMBL/GenBank/DDBJ whole genome shotgun (WGS) entry which is preliminary data.</text>
</comment>
<accession>A0ABW7T044</accession>